<dbReference type="InterPro" id="IPR001279">
    <property type="entry name" value="Metallo-B-lactamas"/>
</dbReference>
<dbReference type="SUPFAM" id="SSF56281">
    <property type="entry name" value="Metallo-hydrolase/oxidoreductase"/>
    <property type="match status" value="1"/>
</dbReference>
<dbReference type="InterPro" id="IPR036866">
    <property type="entry name" value="RibonucZ/Hydroxyglut_hydro"/>
</dbReference>
<evidence type="ECO:0000259" key="1">
    <source>
        <dbReference type="Pfam" id="PF12706"/>
    </source>
</evidence>
<dbReference type="EMBL" id="JAVGVR010000001">
    <property type="protein sequence ID" value="MDQ6595558.1"/>
    <property type="molecule type" value="Genomic_DNA"/>
</dbReference>
<organism evidence="2 3">
    <name type="scientific">Bacillus salipaludis</name>
    <dbReference type="NCBI Taxonomy" id="2547811"/>
    <lineage>
        <taxon>Bacteria</taxon>
        <taxon>Bacillati</taxon>
        <taxon>Bacillota</taxon>
        <taxon>Bacilli</taxon>
        <taxon>Bacillales</taxon>
        <taxon>Bacillaceae</taxon>
        <taxon>Bacillus</taxon>
    </lineage>
</organism>
<proteinExistence type="predicted"/>
<dbReference type="Proteomes" id="UP001178888">
    <property type="component" value="Unassembled WGS sequence"/>
</dbReference>
<evidence type="ECO:0000313" key="2">
    <source>
        <dbReference type="EMBL" id="MDQ6595558.1"/>
    </source>
</evidence>
<sequence>MNAGPDVHRQIESFSVLHPGPGIRETSLAGVILTDAELDHTIGLLSLREGSFLTIYGTEIVRKCLQSAFPVFPMLKNYCSWEWQSLQPNIGQRVGAFGEGTIIVETIPVSRKPPLYAQSNLKDELPEDLWEVGLVLHNQSSGKCLAYFPTLVDITPDLEACLRKADILMVDGTFWSAEELVKMGATKRDARNMGHLPISGSGGSRKG</sequence>
<dbReference type="AlphaFoldDB" id="A0AA90TVF3"/>
<feature type="domain" description="Metallo-beta-lactamase" evidence="1">
    <location>
        <begin position="2"/>
        <end position="199"/>
    </location>
</feature>
<reference evidence="2" key="1">
    <citation type="submission" date="2023-08" db="EMBL/GenBank/DDBJ databases">
        <title>Nitrogen cycling bacteria in agricultural field soils.</title>
        <authorList>
            <person name="Jang J."/>
        </authorList>
    </citation>
    <scope>NUCLEOTIDE SEQUENCE</scope>
    <source>
        <strain evidence="2">PS3-36</strain>
    </source>
</reference>
<gene>
    <name evidence="2" type="ORF">RCG21_03925</name>
</gene>
<comment type="caution">
    <text evidence="2">The sequence shown here is derived from an EMBL/GenBank/DDBJ whole genome shotgun (WGS) entry which is preliminary data.</text>
</comment>
<protein>
    <submittedName>
        <fullName evidence="2">MBL fold metallo-hydrolase</fullName>
    </submittedName>
</protein>
<evidence type="ECO:0000313" key="3">
    <source>
        <dbReference type="Proteomes" id="UP001178888"/>
    </source>
</evidence>
<dbReference type="Pfam" id="PF12706">
    <property type="entry name" value="Lactamase_B_2"/>
    <property type="match status" value="1"/>
</dbReference>
<name>A0AA90TVF3_9BACI</name>
<dbReference type="Gene3D" id="3.60.15.10">
    <property type="entry name" value="Ribonuclease Z/Hydroxyacylglutathione hydrolase-like"/>
    <property type="match status" value="1"/>
</dbReference>
<accession>A0AA90TVF3</accession>
<keyword evidence="3" id="KW-1185">Reference proteome</keyword>